<evidence type="ECO:0000259" key="1">
    <source>
        <dbReference type="PROSITE" id="PS50010"/>
    </source>
</evidence>
<dbReference type="KEGG" id="hro:HELRODRAFT_177416"/>
<dbReference type="SMART" id="SM00325">
    <property type="entry name" value="RhoGEF"/>
    <property type="match status" value="1"/>
</dbReference>
<dbReference type="EMBL" id="KB097222">
    <property type="protein sequence ID" value="ESN98171.1"/>
    <property type="molecule type" value="Genomic_DNA"/>
</dbReference>
<dbReference type="InterPro" id="IPR000219">
    <property type="entry name" value="DH_dom"/>
</dbReference>
<dbReference type="AlphaFoldDB" id="T1FBN3"/>
<dbReference type="InterPro" id="IPR001715">
    <property type="entry name" value="CH_dom"/>
</dbReference>
<dbReference type="GO" id="GO:0005085">
    <property type="term" value="F:guanyl-nucleotide exchange factor activity"/>
    <property type="evidence" value="ECO:0007669"/>
    <property type="project" value="InterPro"/>
</dbReference>
<dbReference type="InterPro" id="IPR035899">
    <property type="entry name" value="DBL_dom_sf"/>
</dbReference>
<keyword evidence="5" id="KW-1185">Reference proteome</keyword>
<reference evidence="3 5" key="2">
    <citation type="journal article" date="2013" name="Nature">
        <title>Insights into bilaterian evolution from three spiralian genomes.</title>
        <authorList>
            <person name="Simakov O."/>
            <person name="Marletaz F."/>
            <person name="Cho S.J."/>
            <person name="Edsinger-Gonzales E."/>
            <person name="Havlak P."/>
            <person name="Hellsten U."/>
            <person name="Kuo D.H."/>
            <person name="Larsson T."/>
            <person name="Lv J."/>
            <person name="Arendt D."/>
            <person name="Savage R."/>
            <person name="Osoegawa K."/>
            <person name="de Jong P."/>
            <person name="Grimwood J."/>
            <person name="Chapman J.A."/>
            <person name="Shapiro H."/>
            <person name="Aerts A."/>
            <person name="Otillar R.P."/>
            <person name="Terry A.Y."/>
            <person name="Boore J.L."/>
            <person name="Grigoriev I.V."/>
            <person name="Lindberg D.R."/>
            <person name="Seaver E.C."/>
            <person name="Weisblat D.A."/>
            <person name="Putnam N.H."/>
            <person name="Rokhsar D.S."/>
        </authorList>
    </citation>
    <scope>NUCLEOTIDE SEQUENCE</scope>
</reference>
<dbReference type="SUPFAM" id="SSF47576">
    <property type="entry name" value="Calponin-homology domain, CH-domain"/>
    <property type="match status" value="1"/>
</dbReference>
<feature type="domain" description="Calponin-homology (CH)" evidence="2">
    <location>
        <begin position="8"/>
        <end position="125"/>
    </location>
</feature>
<sequence>MGSMNSEDENWYACSDWLERCAMITVEQNKSISSIEHLATILKDGVLLCNLCNKIKPGSIDIKQTSQKPQYSQFLWQRNVHTFLMACQNAFGLDKKKHLFEVPDLVELQNFGKVIFTLSKLSQTKEARAKNIKKDMLVEDDDSFSLYGTSLDDLGNSDVCEEIYDTLVYGSMQKPAAKASTPRTKKDSCLDELVATEKNFIDVLAMINNIFARNLKSHLSASESNEVFFKIEDLHKVHQDFYRKILAARNSGSPAQEVSKSFIEFKLPFTIYGDYVAHINRSTAALDAICTTNSPARKLIEDGAIVAKVKLRDLLTVPVQRILKYHIIIKDLNVYINEVKRDSENLDTTREVQSR</sequence>
<protein>
    <recommendedName>
        <fullName evidence="6">Calponin-homology (CH) domain-containing protein</fullName>
    </recommendedName>
</protein>
<reference evidence="4" key="3">
    <citation type="submission" date="2015-06" db="UniProtKB">
        <authorList>
            <consortium name="EnsemblMetazoa"/>
        </authorList>
    </citation>
    <scope>IDENTIFICATION</scope>
</reference>
<evidence type="ECO:0000313" key="4">
    <source>
        <dbReference type="EnsemblMetazoa" id="HelroP177416"/>
    </source>
</evidence>
<evidence type="ECO:0008006" key="6">
    <source>
        <dbReference type="Google" id="ProtNLM"/>
    </source>
</evidence>
<evidence type="ECO:0000313" key="5">
    <source>
        <dbReference type="Proteomes" id="UP000015101"/>
    </source>
</evidence>
<dbReference type="Pfam" id="PF00307">
    <property type="entry name" value="CH"/>
    <property type="match status" value="1"/>
</dbReference>
<organism evidence="4 5">
    <name type="scientific">Helobdella robusta</name>
    <name type="common">Californian leech</name>
    <dbReference type="NCBI Taxonomy" id="6412"/>
    <lineage>
        <taxon>Eukaryota</taxon>
        <taxon>Metazoa</taxon>
        <taxon>Spiralia</taxon>
        <taxon>Lophotrochozoa</taxon>
        <taxon>Annelida</taxon>
        <taxon>Clitellata</taxon>
        <taxon>Hirudinea</taxon>
        <taxon>Rhynchobdellida</taxon>
        <taxon>Glossiphoniidae</taxon>
        <taxon>Helobdella</taxon>
    </lineage>
</organism>
<proteinExistence type="predicted"/>
<accession>T1FBN3</accession>
<dbReference type="RefSeq" id="XP_009023855.1">
    <property type="nucleotide sequence ID" value="XM_009025607.1"/>
</dbReference>
<reference evidence="5" key="1">
    <citation type="submission" date="2012-12" db="EMBL/GenBank/DDBJ databases">
        <authorList>
            <person name="Hellsten U."/>
            <person name="Grimwood J."/>
            <person name="Chapman J.A."/>
            <person name="Shapiro H."/>
            <person name="Aerts A."/>
            <person name="Otillar R.P."/>
            <person name="Terry A.Y."/>
            <person name="Boore J.L."/>
            <person name="Simakov O."/>
            <person name="Marletaz F."/>
            <person name="Cho S.-J."/>
            <person name="Edsinger-Gonzales E."/>
            <person name="Havlak P."/>
            <person name="Kuo D.-H."/>
            <person name="Larsson T."/>
            <person name="Lv J."/>
            <person name="Arendt D."/>
            <person name="Savage R."/>
            <person name="Osoegawa K."/>
            <person name="de Jong P."/>
            <person name="Lindberg D.R."/>
            <person name="Seaver E.C."/>
            <person name="Weisblat D.A."/>
            <person name="Putnam N.H."/>
            <person name="Grigoriev I.V."/>
            <person name="Rokhsar D.S."/>
        </authorList>
    </citation>
    <scope>NUCLEOTIDE SEQUENCE</scope>
</reference>
<evidence type="ECO:0000313" key="3">
    <source>
        <dbReference type="EMBL" id="ESN98171.1"/>
    </source>
</evidence>
<dbReference type="CTD" id="20206232"/>
<dbReference type="Proteomes" id="UP000015101">
    <property type="component" value="Unassembled WGS sequence"/>
</dbReference>
<dbReference type="GeneID" id="20206232"/>
<dbReference type="HOGENOM" id="CLU_781380_0_0_1"/>
<evidence type="ECO:0000259" key="2">
    <source>
        <dbReference type="PROSITE" id="PS50021"/>
    </source>
</evidence>
<dbReference type="SUPFAM" id="SSF48065">
    <property type="entry name" value="DBL homology domain (DH-domain)"/>
    <property type="match status" value="1"/>
</dbReference>
<dbReference type="Gene3D" id="1.20.900.10">
    <property type="entry name" value="Dbl homology (DH) domain"/>
    <property type="match status" value="1"/>
</dbReference>
<dbReference type="EnsemblMetazoa" id="HelroT177416">
    <property type="protein sequence ID" value="HelroP177416"/>
    <property type="gene ID" value="HelroG177416"/>
</dbReference>
<name>T1FBN3_HELRO</name>
<dbReference type="PROSITE" id="PS50010">
    <property type="entry name" value="DH_2"/>
    <property type="match status" value="1"/>
</dbReference>
<dbReference type="Pfam" id="PF00621">
    <property type="entry name" value="RhoGEF"/>
    <property type="match status" value="1"/>
</dbReference>
<dbReference type="InterPro" id="IPR036872">
    <property type="entry name" value="CH_dom_sf"/>
</dbReference>
<dbReference type="PROSITE" id="PS50021">
    <property type="entry name" value="CH"/>
    <property type="match status" value="1"/>
</dbReference>
<dbReference type="STRING" id="6412.T1FBN3"/>
<dbReference type="PANTHER" id="PTHR45818:SF3">
    <property type="entry name" value="PROTEIN VAV"/>
    <property type="match status" value="1"/>
</dbReference>
<dbReference type="eggNOG" id="KOG2996">
    <property type="taxonomic scope" value="Eukaryota"/>
</dbReference>
<gene>
    <name evidence="4" type="primary">20206232</name>
    <name evidence="3" type="ORF">HELRODRAFT_177416</name>
</gene>
<dbReference type="PANTHER" id="PTHR45818">
    <property type="entry name" value="PROTEIN VAV"/>
    <property type="match status" value="1"/>
</dbReference>
<dbReference type="OrthoDB" id="5340910at2759"/>
<dbReference type="InParanoid" id="T1FBN3"/>
<dbReference type="SMART" id="SM00033">
    <property type="entry name" value="CH"/>
    <property type="match status" value="1"/>
</dbReference>
<dbReference type="Gene3D" id="1.10.418.10">
    <property type="entry name" value="Calponin-like domain"/>
    <property type="match status" value="1"/>
</dbReference>
<dbReference type="EMBL" id="AMQM01006055">
    <property type="status" value="NOT_ANNOTATED_CDS"/>
    <property type="molecule type" value="Genomic_DNA"/>
</dbReference>
<feature type="domain" description="DH" evidence="1">
    <location>
        <begin position="185"/>
        <end position="355"/>
    </location>
</feature>